<evidence type="ECO:0000259" key="4">
    <source>
        <dbReference type="Pfam" id="PF00291"/>
    </source>
</evidence>
<organism evidence="5 6">
    <name type="scientific">Candidatus Gottesmanbacteria bacterium GW2011_GWC2_39_8</name>
    <dbReference type="NCBI Taxonomy" id="1618450"/>
    <lineage>
        <taxon>Bacteria</taxon>
        <taxon>Candidatus Gottesmaniibacteriota</taxon>
    </lineage>
</organism>
<dbReference type="SUPFAM" id="SSF53686">
    <property type="entry name" value="Tryptophan synthase beta subunit-like PLP-dependent enzymes"/>
    <property type="match status" value="1"/>
</dbReference>
<dbReference type="GO" id="GO:0009097">
    <property type="term" value="P:isoleucine biosynthetic process"/>
    <property type="evidence" value="ECO:0007669"/>
    <property type="project" value="TreeGrafter"/>
</dbReference>
<dbReference type="PANTHER" id="PTHR48078">
    <property type="entry name" value="THREONINE DEHYDRATASE, MITOCHONDRIAL-RELATED"/>
    <property type="match status" value="1"/>
</dbReference>
<dbReference type="Pfam" id="PF00291">
    <property type="entry name" value="PALP"/>
    <property type="match status" value="1"/>
</dbReference>
<comment type="cofactor">
    <cofactor evidence="1">
        <name>pyridoxal 5'-phosphate</name>
        <dbReference type="ChEBI" id="CHEBI:597326"/>
    </cofactor>
</comment>
<evidence type="ECO:0000313" key="5">
    <source>
        <dbReference type="EMBL" id="KKR34391.1"/>
    </source>
</evidence>
<keyword evidence="2" id="KW-0663">Pyridoxal phosphate</keyword>
<accession>A0A0G0QAM8</accession>
<dbReference type="GO" id="GO:0003941">
    <property type="term" value="F:L-serine ammonia-lyase activity"/>
    <property type="evidence" value="ECO:0007669"/>
    <property type="project" value="TreeGrafter"/>
</dbReference>
<feature type="domain" description="Tryptophan synthase beta chain-like PALP" evidence="4">
    <location>
        <begin position="31"/>
        <end position="299"/>
    </location>
</feature>
<evidence type="ECO:0000256" key="1">
    <source>
        <dbReference type="ARBA" id="ARBA00001933"/>
    </source>
</evidence>
<dbReference type="InterPro" id="IPR050147">
    <property type="entry name" value="Ser/Thr_Dehydratase"/>
</dbReference>
<dbReference type="InterPro" id="IPR036052">
    <property type="entry name" value="TrpB-like_PALP_sf"/>
</dbReference>
<sequence>MIKQGLGIWKYSQYYPEIGEHNRLTLGEGDTATVDIEDILFKREDQNPTGSVKDRSIAYQFSYLQDKNIKEAAISSSGNAAYSASVYARKANIKLHVFLPENVNPAKKQLIENERVEIHFSKTPVRNLVTYCKNNKSYNLRGSTDPNALYGYMSIAFELKEKYGKIDSIFFPVSSGTTLVGVAAGFRILGERPKIYAVQTTKVCPVASYFDDKYLPEDKSLADAIVARFTPRKKEVTDIIRDSGGSGLVINDAGILKADKWLKNHKINVSYEGAATLAGIWKAREKGFNLGKTVCLLTGKERK</sequence>
<dbReference type="EMBL" id="LBXN01000002">
    <property type="protein sequence ID" value="KKR34391.1"/>
    <property type="molecule type" value="Genomic_DNA"/>
</dbReference>
<dbReference type="GO" id="GO:0006565">
    <property type="term" value="P:L-serine catabolic process"/>
    <property type="evidence" value="ECO:0007669"/>
    <property type="project" value="TreeGrafter"/>
</dbReference>
<evidence type="ECO:0000256" key="3">
    <source>
        <dbReference type="ARBA" id="ARBA00023239"/>
    </source>
</evidence>
<evidence type="ECO:0000313" key="6">
    <source>
        <dbReference type="Proteomes" id="UP000034539"/>
    </source>
</evidence>
<gene>
    <name evidence="5" type="ORF">UT63_C0002G0036</name>
</gene>
<name>A0A0G0QAM8_9BACT</name>
<dbReference type="AlphaFoldDB" id="A0A0G0QAM8"/>
<dbReference type="InterPro" id="IPR001926">
    <property type="entry name" value="TrpB-like_PALP"/>
</dbReference>
<dbReference type="Gene3D" id="3.40.50.1100">
    <property type="match status" value="2"/>
</dbReference>
<dbReference type="PANTHER" id="PTHR48078:SF6">
    <property type="entry name" value="L-THREONINE DEHYDRATASE CATABOLIC TDCB"/>
    <property type="match status" value="1"/>
</dbReference>
<dbReference type="GO" id="GO:0004794">
    <property type="term" value="F:threonine deaminase activity"/>
    <property type="evidence" value="ECO:0007669"/>
    <property type="project" value="TreeGrafter"/>
</dbReference>
<evidence type="ECO:0000256" key="2">
    <source>
        <dbReference type="ARBA" id="ARBA00022898"/>
    </source>
</evidence>
<protein>
    <submittedName>
        <fullName evidence="5">Threonine synthase</fullName>
    </submittedName>
</protein>
<keyword evidence="3" id="KW-0456">Lyase</keyword>
<dbReference type="Proteomes" id="UP000034539">
    <property type="component" value="Unassembled WGS sequence"/>
</dbReference>
<proteinExistence type="predicted"/>
<dbReference type="GO" id="GO:0006567">
    <property type="term" value="P:L-threonine catabolic process"/>
    <property type="evidence" value="ECO:0007669"/>
    <property type="project" value="TreeGrafter"/>
</dbReference>
<reference evidence="5 6" key="1">
    <citation type="journal article" date="2015" name="Nature">
        <title>rRNA introns, odd ribosomes, and small enigmatic genomes across a large radiation of phyla.</title>
        <authorList>
            <person name="Brown C.T."/>
            <person name="Hug L.A."/>
            <person name="Thomas B.C."/>
            <person name="Sharon I."/>
            <person name="Castelle C.J."/>
            <person name="Singh A."/>
            <person name="Wilkins M.J."/>
            <person name="Williams K.H."/>
            <person name="Banfield J.F."/>
        </authorList>
    </citation>
    <scope>NUCLEOTIDE SEQUENCE [LARGE SCALE GENOMIC DNA]</scope>
</reference>
<comment type="caution">
    <text evidence="5">The sequence shown here is derived from an EMBL/GenBank/DDBJ whole genome shotgun (WGS) entry which is preliminary data.</text>
</comment>